<dbReference type="NCBIfam" id="NF005559">
    <property type="entry name" value="PRK07231.1"/>
    <property type="match status" value="1"/>
</dbReference>
<feature type="domain" description="Ketoreductase" evidence="3">
    <location>
        <begin position="8"/>
        <end position="176"/>
    </location>
</feature>
<dbReference type="Pfam" id="PF13561">
    <property type="entry name" value="adh_short_C2"/>
    <property type="match status" value="1"/>
</dbReference>
<organism evidence="4 5">
    <name type="scientific">Paenibacillus terreus</name>
    <dbReference type="NCBI Taxonomy" id="1387834"/>
    <lineage>
        <taxon>Bacteria</taxon>
        <taxon>Bacillati</taxon>
        <taxon>Bacillota</taxon>
        <taxon>Bacilli</taxon>
        <taxon>Bacillales</taxon>
        <taxon>Paenibacillaceae</taxon>
        <taxon>Paenibacillus</taxon>
    </lineage>
</organism>
<dbReference type="SUPFAM" id="SSF51735">
    <property type="entry name" value="NAD(P)-binding Rossmann-fold domains"/>
    <property type="match status" value="1"/>
</dbReference>
<dbReference type="Gene3D" id="3.40.50.720">
    <property type="entry name" value="NAD(P)-binding Rossmann-like Domain"/>
    <property type="match status" value="1"/>
</dbReference>
<dbReference type="PANTHER" id="PTHR42760:SF5">
    <property type="entry name" value="2-DEHYDRO-3-DEOXY-D-GLUCONATE 5-DEHYDROGENASE"/>
    <property type="match status" value="1"/>
</dbReference>
<protein>
    <submittedName>
        <fullName evidence="4">SDR family oxidoreductase</fullName>
    </submittedName>
</protein>
<reference evidence="4 5" key="1">
    <citation type="submission" date="2024-09" db="EMBL/GenBank/DDBJ databases">
        <authorList>
            <person name="Ruan L."/>
        </authorList>
    </citation>
    <scope>NUCLEOTIDE SEQUENCE [LARGE SCALE GENOMIC DNA]</scope>
    <source>
        <strain evidence="4 5">D33</strain>
    </source>
</reference>
<dbReference type="PRINTS" id="PR00081">
    <property type="entry name" value="GDHRDH"/>
</dbReference>
<dbReference type="PROSITE" id="PS00061">
    <property type="entry name" value="ADH_SHORT"/>
    <property type="match status" value="1"/>
</dbReference>
<comment type="similarity">
    <text evidence="1">Belongs to the short-chain dehydrogenases/reductases (SDR) family.</text>
</comment>
<dbReference type="Proteomes" id="UP001580407">
    <property type="component" value="Unassembled WGS sequence"/>
</dbReference>
<dbReference type="CDD" id="cd05347">
    <property type="entry name" value="Ga5DH-like_SDR_c"/>
    <property type="match status" value="1"/>
</dbReference>
<dbReference type="InterPro" id="IPR057326">
    <property type="entry name" value="KR_dom"/>
</dbReference>
<evidence type="ECO:0000256" key="1">
    <source>
        <dbReference type="ARBA" id="ARBA00006484"/>
    </source>
</evidence>
<dbReference type="InterPro" id="IPR002347">
    <property type="entry name" value="SDR_fam"/>
</dbReference>
<accession>A0ABV5BDH9</accession>
<dbReference type="PANTHER" id="PTHR42760">
    <property type="entry name" value="SHORT-CHAIN DEHYDROGENASES/REDUCTASES FAMILY MEMBER"/>
    <property type="match status" value="1"/>
</dbReference>
<evidence type="ECO:0000313" key="4">
    <source>
        <dbReference type="EMBL" id="MFB5683752.1"/>
    </source>
</evidence>
<name>A0ABV5BDH9_9BACL</name>
<evidence type="ECO:0000313" key="5">
    <source>
        <dbReference type="Proteomes" id="UP001580407"/>
    </source>
</evidence>
<gene>
    <name evidence="4" type="ORF">ACE3NQ_22835</name>
</gene>
<sequence length="250" mass="26642">MLLSLKGKVAAITGATRGIGRSIALGMAEAGADIALLQRSPENDTVQKEIKKHGVRCIIIPCDVSDAGQVKEAIPAVVEQLGHIDILVNNAGIQRRSPAVEFSEQDWDDVLQVNLKAVWLLCQQAGRCMVAQKCGKIINIASLVSYQGGILVPAYASAKGAVAQLTKALANEWSSQGVNVNAIVPGYIATDMNEALINDPVRSRQIMERIPAGRWGNPDDFKGPAVFLASDASQYIHGHLLAVDGGWLGR</sequence>
<dbReference type="InterPro" id="IPR036291">
    <property type="entry name" value="NAD(P)-bd_dom_sf"/>
</dbReference>
<dbReference type="SMART" id="SM00822">
    <property type="entry name" value="PKS_KR"/>
    <property type="match status" value="1"/>
</dbReference>
<proteinExistence type="inferred from homology"/>
<comment type="caution">
    <text evidence="4">The sequence shown here is derived from an EMBL/GenBank/DDBJ whole genome shotgun (WGS) entry which is preliminary data.</text>
</comment>
<evidence type="ECO:0000259" key="3">
    <source>
        <dbReference type="SMART" id="SM00822"/>
    </source>
</evidence>
<dbReference type="EMBL" id="JBHILM010000030">
    <property type="protein sequence ID" value="MFB5683752.1"/>
    <property type="molecule type" value="Genomic_DNA"/>
</dbReference>
<dbReference type="RefSeq" id="WP_375527479.1">
    <property type="nucleotide sequence ID" value="NZ_JBHILM010000030.1"/>
</dbReference>
<dbReference type="PRINTS" id="PR00080">
    <property type="entry name" value="SDRFAMILY"/>
</dbReference>
<dbReference type="InterPro" id="IPR020904">
    <property type="entry name" value="Sc_DH/Rdtase_CS"/>
</dbReference>
<keyword evidence="5" id="KW-1185">Reference proteome</keyword>
<evidence type="ECO:0000256" key="2">
    <source>
        <dbReference type="ARBA" id="ARBA00023002"/>
    </source>
</evidence>
<keyword evidence="2" id="KW-0560">Oxidoreductase</keyword>